<protein>
    <recommendedName>
        <fullName evidence="7">N(4)-(beta-N-acetylglucosaminyl)-L-asparaginase</fullName>
        <ecNumber evidence="7">3.5.1.26</ecNumber>
    </recommendedName>
    <alternativeName>
        <fullName evidence="9">Aspartylglucosaminidase</fullName>
    </alternativeName>
    <alternativeName>
        <fullName evidence="8">Glycosylasparaginase</fullName>
    </alternativeName>
    <alternativeName>
        <fullName evidence="10">N4-(N-acetyl-beta-glucosaminyl)-L-asparagine amidase</fullName>
    </alternativeName>
</protein>
<evidence type="ECO:0000256" key="3">
    <source>
        <dbReference type="ARBA" id="ARBA00022801"/>
    </source>
</evidence>
<dbReference type="Pfam" id="PF01112">
    <property type="entry name" value="Asparaginase_2"/>
    <property type="match status" value="1"/>
</dbReference>
<evidence type="ECO:0000256" key="9">
    <source>
        <dbReference type="ARBA" id="ARBA00079301"/>
    </source>
</evidence>
<evidence type="ECO:0000256" key="5">
    <source>
        <dbReference type="ARBA" id="ARBA00050421"/>
    </source>
</evidence>
<evidence type="ECO:0000256" key="10">
    <source>
        <dbReference type="ARBA" id="ARBA00080645"/>
    </source>
</evidence>
<feature type="binding site" evidence="12">
    <location>
        <begin position="280"/>
        <end position="283"/>
    </location>
    <ligand>
        <name>substrate</name>
    </ligand>
</feature>
<gene>
    <name evidence="15" type="ORF">BEMITA_LOCUS8258</name>
</gene>
<dbReference type="CDD" id="cd04513">
    <property type="entry name" value="Glycosylasparaginase"/>
    <property type="match status" value="1"/>
</dbReference>
<keyword evidence="14" id="KW-1133">Transmembrane helix</keyword>
<evidence type="ECO:0000256" key="13">
    <source>
        <dbReference type="PIRSR" id="PIRSR600246-3"/>
    </source>
</evidence>
<feature type="site" description="Cleavage; by autolysis" evidence="13">
    <location>
        <begin position="228"/>
        <end position="229"/>
    </location>
</feature>
<comment type="catalytic activity">
    <reaction evidence="5">
        <text>N(4)-(beta-N-acetyl-D-glucosaminyl)-L-asparagine + H2O = N-acetyl-beta-D-glucosaminylamine + L-aspartate + H(+)</text>
        <dbReference type="Rhea" id="RHEA:11544"/>
        <dbReference type="ChEBI" id="CHEBI:15377"/>
        <dbReference type="ChEBI" id="CHEBI:15378"/>
        <dbReference type="ChEBI" id="CHEBI:15947"/>
        <dbReference type="ChEBI" id="CHEBI:29991"/>
        <dbReference type="ChEBI" id="CHEBI:58080"/>
        <dbReference type="EC" id="3.5.1.26"/>
    </reaction>
</comment>
<evidence type="ECO:0000256" key="12">
    <source>
        <dbReference type="PIRSR" id="PIRSR600246-2"/>
    </source>
</evidence>
<proteinExistence type="inferred from homology"/>
<dbReference type="AlphaFoldDB" id="A0A9P0AF73"/>
<name>A0A9P0AF73_BEMTA</name>
<dbReference type="KEGG" id="btab:109039325"/>
<feature type="transmembrane region" description="Helical" evidence="14">
    <location>
        <begin position="9"/>
        <end position="31"/>
    </location>
</feature>
<comment type="function">
    <text evidence="6">Cleaves the GlcNAc-Asn bond which joins oligosaccharides to the peptide of asparagine-linked glycoproteins.</text>
</comment>
<evidence type="ECO:0000256" key="1">
    <source>
        <dbReference type="ARBA" id="ARBA00010872"/>
    </source>
</evidence>
<evidence type="ECO:0000256" key="8">
    <source>
        <dbReference type="ARBA" id="ARBA00078726"/>
    </source>
</evidence>
<dbReference type="GO" id="GO:0003948">
    <property type="term" value="F:N4-(beta-N-acetylglucosaminyl)-L-asparaginase activity"/>
    <property type="evidence" value="ECO:0007669"/>
    <property type="project" value="UniProtKB-EC"/>
</dbReference>
<keyword evidence="16" id="KW-1185">Reference proteome</keyword>
<dbReference type="GO" id="GO:0006508">
    <property type="term" value="P:proteolysis"/>
    <property type="evidence" value="ECO:0007669"/>
    <property type="project" value="UniProtKB-KW"/>
</dbReference>
<reference evidence="15" key="1">
    <citation type="submission" date="2021-12" db="EMBL/GenBank/DDBJ databases">
        <authorList>
            <person name="King R."/>
        </authorList>
    </citation>
    <scope>NUCLEOTIDE SEQUENCE</scope>
</reference>
<keyword evidence="14" id="KW-0472">Membrane</keyword>
<organism evidence="15 16">
    <name type="scientific">Bemisia tabaci</name>
    <name type="common">Sweetpotato whitefly</name>
    <name type="synonym">Aleurodes tabaci</name>
    <dbReference type="NCBI Taxonomy" id="7038"/>
    <lineage>
        <taxon>Eukaryota</taxon>
        <taxon>Metazoa</taxon>
        <taxon>Ecdysozoa</taxon>
        <taxon>Arthropoda</taxon>
        <taxon>Hexapoda</taxon>
        <taxon>Insecta</taxon>
        <taxon>Pterygota</taxon>
        <taxon>Neoptera</taxon>
        <taxon>Paraneoptera</taxon>
        <taxon>Hemiptera</taxon>
        <taxon>Sternorrhyncha</taxon>
        <taxon>Aleyrodoidea</taxon>
        <taxon>Aleyrodidae</taxon>
        <taxon>Aleyrodinae</taxon>
        <taxon>Bemisia</taxon>
    </lineage>
</organism>
<keyword evidence="4" id="KW-0068">Autocatalytic cleavage</keyword>
<dbReference type="Gene3D" id="3.60.20.30">
    <property type="entry name" value="(Glycosyl)asparaginase"/>
    <property type="match status" value="1"/>
</dbReference>
<sequence length="369" mass="39809">MFSSKKGQLCVCLIIISVFLLLDACLIFVYFKYFVPLNGKGPVVPIVVTTWNYSTANDRAWDVIARNGTALHSVEMGIAQCEIEQCRHTVGYGGSPDEHGETTLDALLMDGSSMNVGAVGALRQVKSAVSVARFVLNYTSHSMLVGSQATDFALAMGFRAENLSTDYSLEIHRRWKENKCQPNYWQNVSPDPKNNCGPYHSIRYSLPRVKGSAASVNEIEMIDDENHDTIGMISVDHKGNVAAGTSTNGLTNKIPGRVGDSPIPGAGAFAESGIGAAVATGNGDIMMRFAPTAIAVELLRMGYSAQIAAQTVISRISKYYPEFQGAVVVATPYGDVAAACSGWNTFPYSVHARGSNMTIKTIRCSQYLH</sequence>
<evidence type="ECO:0000256" key="14">
    <source>
        <dbReference type="SAM" id="Phobius"/>
    </source>
</evidence>
<keyword evidence="3" id="KW-0378">Hydrolase</keyword>
<feature type="binding site" evidence="12">
    <location>
        <begin position="257"/>
        <end position="260"/>
    </location>
    <ligand>
        <name>substrate</name>
    </ligand>
</feature>
<evidence type="ECO:0000256" key="2">
    <source>
        <dbReference type="ARBA" id="ARBA00022670"/>
    </source>
</evidence>
<dbReference type="FunFam" id="3.60.20.30:FF:000003">
    <property type="entry name" value="N(4)-(Beta-N-acetylglucosaminyl)-L-asparaginase isoform X1"/>
    <property type="match status" value="1"/>
</dbReference>
<dbReference type="GO" id="GO:0008233">
    <property type="term" value="F:peptidase activity"/>
    <property type="evidence" value="ECO:0007669"/>
    <property type="project" value="UniProtKB-KW"/>
</dbReference>
<dbReference type="EC" id="3.5.1.26" evidence="7"/>
<feature type="active site" description="Nucleophile" evidence="11">
    <location>
        <position position="229"/>
    </location>
</feature>
<evidence type="ECO:0000313" key="15">
    <source>
        <dbReference type="EMBL" id="CAH0389428.1"/>
    </source>
</evidence>
<dbReference type="EMBL" id="OU963865">
    <property type="protein sequence ID" value="CAH0389428.1"/>
    <property type="molecule type" value="Genomic_DNA"/>
</dbReference>
<dbReference type="InterPro" id="IPR000246">
    <property type="entry name" value="Peptidase_T2"/>
</dbReference>
<dbReference type="Proteomes" id="UP001152759">
    <property type="component" value="Chromosome 4"/>
</dbReference>
<dbReference type="InterPro" id="IPR029055">
    <property type="entry name" value="Ntn_hydrolases_N"/>
</dbReference>
<keyword evidence="14" id="KW-0812">Transmembrane</keyword>
<evidence type="ECO:0000256" key="6">
    <source>
        <dbReference type="ARBA" id="ARBA00053295"/>
    </source>
</evidence>
<evidence type="ECO:0000256" key="11">
    <source>
        <dbReference type="PIRSR" id="PIRSR600246-1"/>
    </source>
</evidence>
<dbReference type="SUPFAM" id="SSF56235">
    <property type="entry name" value="N-terminal nucleophile aminohydrolases (Ntn hydrolases)"/>
    <property type="match status" value="1"/>
</dbReference>
<dbReference type="GO" id="GO:0005764">
    <property type="term" value="C:lysosome"/>
    <property type="evidence" value="ECO:0007669"/>
    <property type="project" value="TreeGrafter"/>
</dbReference>
<evidence type="ECO:0000256" key="4">
    <source>
        <dbReference type="ARBA" id="ARBA00022813"/>
    </source>
</evidence>
<evidence type="ECO:0000256" key="7">
    <source>
        <dbReference type="ARBA" id="ARBA00066729"/>
    </source>
</evidence>
<evidence type="ECO:0000313" key="16">
    <source>
        <dbReference type="Proteomes" id="UP001152759"/>
    </source>
</evidence>
<keyword evidence="2" id="KW-0645">Protease</keyword>
<dbReference type="PANTHER" id="PTHR10188">
    <property type="entry name" value="L-ASPARAGINASE"/>
    <property type="match status" value="1"/>
</dbReference>
<accession>A0A9P0AF73</accession>
<dbReference type="PANTHER" id="PTHR10188:SF6">
    <property type="entry name" value="N(4)-(BETA-N-ACETYLGLUCOSAMINYL)-L-ASPARAGINASE"/>
    <property type="match status" value="1"/>
</dbReference>
<comment type="similarity">
    <text evidence="1">Belongs to the Ntn-hydrolase family.</text>
</comment>